<dbReference type="AlphaFoldDB" id="A0A1Y1QXE8"/>
<name>A0A1Y1QXE8_9GAMM</name>
<protein>
    <recommendedName>
        <fullName evidence="4">Pilus formation protein N-terminal domain-containing protein</fullName>
    </recommendedName>
</protein>
<keyword evidence="1" id="KW-0732">Signal</keyword>
<dbReference type="Proteomes" id="UP000192491">
    <property type="component" value="Unassembled WGS sequence"/>
</dbReference>
<sequence>MNNAAQFTINLLLSCLLIANASADESSASQRITLNVPKVALLTVTETASSDEVRLAISANDPQTTLKIIPTGMNLKVASADLICPNDSSTTTITCHVGIKRLVNSPLTLTVISTQDNASVAYQLE</sequence>
<organism evidence="2 3">
    <name type="scientific">Thiothrix lacustris</name>
    <dbReference type="NCBI Taxonomy" id="525917"/>
    <lineage>
        <taxon>Bacteria</taxon>
        <taxon>Pseudomonadati</taxon>
        <taxon>Pseudomonadota</taxon>
        <taxon>Gammaproteobacteria</taxon>
        <taxon>Thiotrichales</taxon>
        <taxon>Thiotrichaceae</taxon>
        <taxon>Thiothrix</taxon>
    </lineage>
</organism>
<evidence type="ECO:0000313" key="3">
    <source>
        <dbReference type="Proteomes" id="UP000192491"/>
    </source>
</evidence>
<feature type="signal peptide" evidence="1">
    <location>
        <begin position="1"/>
        <end position="23"/>
    </location>
</feature>
<evidence type="ECO:0008006" key="4">
    <source>
        <dbReference type="Google" id="ProtNLM"/>
    </source>
</evidence>
<reference evidence="2 3" key="1">
    <citation type="submission" date="2017-01" db="EMBL/GenBank/DDBJ databases">
        <title>Novel large sulfur bacteria in the metagenomes of groundwater-fed chemosynthetic microbial mats in the Lake Huron basin.</title>
        <authorList>
            <person name="Sharrar A.M."/>
            <person name="Flood B.E."/>
            <person name="Bailey J.V."/>
            <person name="Jones D.S."/>
            <person name="Biddanda B."/>
            <person name="Ruberg S.A."/>
            <person name="Marcus D.N."/>
            <person name="Dick G.J."/>
        </authorList>
    </citation>
    <scope>NUCLEOTIDE SEQUENCE [LARGE SCALE GENOMIC DNA]</scope>
    <source>
        <strain evidence="2">A8</strain>
    </source>
</reference>
<gene>
    <name evidence="2" type="ORF">BWK73_05045</name>
</gene>
<proteinExistence type="predicted"/>
<evidence type="ECO:0000313" key="2">
    <source>
        <dbReference type="EMBL" id="OQX16050.1"/>
    </source>
</evidence>
<accession>A0A1Y1QXE8</accession>
<comment type="caution">
    <text evidence="2">The sequence shown here is derived from an EMBL/GenBank/DDBJ whole genome shotgun (WGS) entry which is preliminary data.</text>
</comment>
<feature type="chain" id="PRO_5012033474" description="Pilus formation protein N-terminal domain-containing protein" evidence="1">
    <location>
        <begin position="24"/>
        <end position="125"/>
    </location>
</feature>
<evidence type="ECO:0000256" key="1">
    <source>
        <dbReference type="SAM" id="SignalP"/>
    </source>
</evidence>
<dbReference type="EMBL" id="MTEJ01000008">
    <property type="protein sequence ID" value="OQX16050.1"/>
    <property type="molecule type" value="Genomic_DNA"/>
</dbReference>